<dbReference type="Gene3D" id="3.90.190.10">
    <property type="entry name" value="Protein tyrosine phosphatase superfamily"/>
    <property type="match status" value="1"/>
</dbReference>
<dbReference type="PROSITE" id="PS50206">
    <property type="entry name" value="RHODANESE_3"/>
    <property type="match status" value="1"/>
</dbReference>
<dbReference type="PANTHER" id="PTHR46659:SF1">
    <property type="entry name" value="SERINE_THREONINE_TYROSINE-INTERACTING-LIKE PROTEIN 1"/>
    <property type="match status" value="1"/>
</dbReference>
<feature type="domain" description="Rhodanese" evidence="3">
    <location>
        <begin position="59"/>
        <end position="151"/>
    </location>
</feature>
<dbReference type="AlphaFoldDB" id="A0A0B7B0F6"/>
<dbReference type="SUPFAM" id="SSF52821">
    <property type="entry name" value="Rhodanese/Cell cycle control phosphatase"/>
    <property type="match status" value="1"/>
</dbReference>
<organism evidence="4">
    <name type="scientific">Arion vulgaris</name>
    <dbReference type="NCBI Taxonomy" id="1028688"/>
    <lineage>
        <taxon>Eukaryota</taxon>
        <taxon>Metazoa</taxon>
        <taxon>Spiralia</taxon>
        <taxon>Lophotrochozoa</taxon>
        <taxon>Mollusca</taxon>
        <taxon>Gastropoda</taxon>
        <taxon>Heterobranchia</taxon>
        <taxon>Euthyneura</taxon>
        <taxon>Panpulmonata</taxon>
        <taxon>Eupulmonata</taxon>
        <taxon>Stylommatophora</taxon>
        <taxon>Helicina</taxon>
        <taxon>Arionoidea</taxon>
        <taxon>Arionidae</taxon>
        <taxon>Arion</taxon>
    </lineage>
</organism>
<dbReference type="PANTHER" id="PTHR46659">
    <property type="entry name" value="SERINE/THREONINE/TYROSINE-INTERACTING-LIKE PROTEIN 1"/>
    <property type="match status" value="1"/>
</dbReference>
<gene>
    <name evidence="4" type="primary">ORF153270</name>
</gene>
<dbReference type="InterPro" id="IPR000340">
    <property type="entry name" value="Dual-sp_phosphatase_cat-dom"/>
</dbReference>
<dbReference type="PROSITE" id="PS50054">
    <property type="entry name" value="TYR_PHOSPHATASE_DUAL"/>
    <property type="match status" value="1"/>
</dbReference>
<accession>A0A0B7B0F6</accession>
<dbReference type="GO" id="GO:0001691">
    <property type="term" value="F:pseudophosphatase activity"/>
    <property type="evidence" value="ECO:0007669"/>
    <property type="project" value="TreeGrafter"/>
</dbReference>
<dbReference type="InterPro" id="IPR036873">
    <property type="entry name" value="Rhodanese-like_dom_sf"/>
</dbReference>
<sequence length="322" mass="37235">RRHSFLYLLWLFFPLKVTIHSFKHPKMIGLEFIEPMTLYNMLQQGIDYSCLSDTNYLFLIDAREKIDYNESHIVTAKLAARNEVQIFMIPYDAELECKKNIIVYDSNTAELVGQTPAIKCGKTFWDAGSRNAIKILKGGYEDFSALYPFLRTQKILYTPRELDAIKTYPVEICQGMLYLGNMKHGNSPVVQKDLKIRGHINCCVEAETFFNEPGPHLLHFQVNDETEVDLYSNFKSACAFTDYHFEELFSVLVFDMLGINSAATVVIAIIMYTNKWTLEEAYSHVLKCSSSVRPTRSFIEQLSRWEEEIFGEKLTDISEPKY</sequence>
<evidence type="ECO:0000256" key="1">
    <source>
        <dbReference type="SAM" id="SignalP"/>
    </source>
</evidence>
<reference evidence="4" key="1">
    <citation type="submission" date="2014-12" db="EMBL/GenBank/DDBJ databases">
        <title>Insight into the proteome of Arion vulgaris.</title>
        <authorList>
            <person name="Aradska J."/>
            <person name="Bulat T."/>
            <person name="Smidak R."/>
            <person name="Sarate P."/>
            <person name="Gangsoo J."/>
            <person name="Sialana F."/>
            <person name="Bilban M."/>
            <person name="Lubec G."/>
        </authorList>
    </citation>
    <scope>NUCLEOTIDE SEQUENCE</scope>
    <source>
        <tissue evidence="4">Skin</tissue>
    </source>
</reference>
<dbReference type="InterPro" id="IPR020422">
    <property type="entry name" value="TYR_PHOSPHATASE_DUAL_dom"/>
</dbReference>
<dbReference type="InterPro" id="IPR001763">
    <property type="entry name" value="Rhodanese-like_dom"/>
</dbReference>
<dbReference type="SMART" id="SM00195">
    <property type="entry name" value="DSPc"/>
    <property type="match status" value="1"/>
</dbReference>
<dbReference type="Gene3D" id="3.40.250.10">
    <property type="entry name" value="Rhodanese-like domain"/>
    <property type="match status" value="1"/>
</dbReference>
<dbReference type="GO" id="GO:0004864">
    <property type="term" value="F:protein phosphatase inhibitor activity"/>
    <property type="evidence" value="ECO:0007669"/>
    <property type="project" value="TreeGrafter"/>
</dbReference>
<feature type="chain" id="PRO_5002124502" description="Tyrosine-protein phosphatase domain-containing protein" evidence="1">
    <location>
        <begin position="22"/>
        <end position="322"/>
    </location>
</feature>
<evidence type="ECO:0000313" key="4">
    <source>
        <dbReference type="EMBL" id="CEK86352.1"/>
    </source>
</evidence>
<evidence type="ECO:0000259" key="2">
    <source>
        <dbReference type="PROSITE" id="PS50054"/>
    </source>
</evidence>
<dbReference type="EMBL" id="HACG01039487">
    <property type="protein sequence ID" value="CEK86352.1"/>
    <property type="molecule type" value="Transcribed_RNA"/>
</dbReference>
<proteinExistence type="predicted"/>
<keyword evidence="1" id="KW-0732">Signal</keyword>
<feature type="signal peptide" evidence="1">
    <location>
        <begin position="1"/>
        <end position="21"/>
    </location>
</feature>
<feature type="domain" description="Tyrosine-protein phosphatase" evidence="2">
    <location>
        <begin position="168"/>
        <end position="311"/>
    </location>
</feature>
<protein>
    <recommendedName>
        <fullName evidence="5">Tyrosine-protein phosphatase domain-containing protein</fullName>
    </recommendedName>
</protein>
<evidence type="ECO:0000259" key="3">
    <source>
        <dbReference type="PROSITE" id="PS50206"/>
    </source>
</evidence>
<dbReference type="SUPFAM" id="SSF52799">
    <property type="entry name" value="(Phosphotyrosine protein) phosphatases II"/>
    <property type="match status" value="1"/>
</dbReference>
<dbReference type="GO" id="GO:0019903">
    <property type="term" value="F:protein phosphatase binding"/>
    <property type="evidence" value="ECO:0007669"/>
    <property type="project" value="TreeGrafter"/>
</dbReference>
<name>A0A0B7B0F6_9EUPU</name>
<dbReference type="InterPro" id="IPR029021">
    <property type="entry name" value="Prot-tyrosine_phosphatase-like"/>
</dbReference>
<dbReference type="GO" id="GO:2001244">
    <property type="term" value="P:positive regulation of intrinsic apoptotic signaling pathway"/>
    <property type="evidence" value="ECO:0007669"/>
    <property type="project" value="TreeGrafter"/>
</dbReference>
<dbReference type="InterPro" id="IPR053272">
    <property type="entry name" value="STY_interacting-like"/>
</dbReference>
<dbReference type="GO" id="GO:0062030">
    <property type="term" value="P:negative regulation of stress granule assembly"/>
    <property type="evidence" value="ECO:0007669"/>
    <property type="project" value="TreeGrafter"/>
</dbReference>
<evidence type="ECO:0008006" key="5">
    <source>
        <dbReference type="Google" id="ProtNLM"/>
    </source>
</evidence>
<dbReference type="GO" id="GO:0005739">
    <property type="term" value="C:mitochondrion"/>
    <property type="evidence" value="ECO:0007669"/>
    <property type="project" value="TreeGrafter"/>
</dbReference>
<feature type="non-terminal residue" evidence="4">
    <location>
        <position position="1"/>
    </location>
</feature>
<dbReference type="Pfam" id="PF00581">
    <property type="entry name" value="Rhodanese"/>
    <property type="match status" value="1"/>
</dbReference>
<dbReference type="Pfam" id="PF00782">
    <property type="entry name" value="DSPc"/>
    <property type="match status" value="1"/>
</dbReference>